<feature type="region of interest" description="Disordered" evidence="3">
    <location>
        <begin position="1"/>
        <end position="29"/>
    </location>
</feature>
<accession>A0A9P8SK68</accession>
<dbReference type="SUPFAM" id="SSF51445">
    <property type="entry name" value="(Trans)glycosidases"/>
    <property type="match status" value="1"/>
</dbReference>
<organism evidence="4 5">
    <name type="scientific">Hirsutella rhossiliensis</name>
    <dbReference type="NCBI Taxonomy" id="111463"/>
    <lineage>
        <taxon>Eukaryota</taxon>
        <taxon>Fungi</taxon>
        <taxon>Dikarya</taxon>
        <taxon>Ascomycota</taxon>
        <taxon>Pezizomycotina</taxon>
        <taxon>Sordariomycetes</taxon>
        <taxon>Hypocreomycetidae</taxon>
        <taxon>Hypocreales</taxon>
        <taxon>Ophiocordycipitaceae</taxon>
        <taxon>Hirsutella</taxon>
    </lineage>
</organism>
<evidence type="ECO:0000256" key="1">
    <source>
        <dbReference type="ARBA" id="ARBA00022669"/>
    </source>
</evidence>
<evidence type="ECO:0000256" key="3">
    <source>
        <dbReference type="SAM" id="MobiDB-lite"/>
    </source>
</evidence>
<dbReference type="PANTHER" id="PTHR47700:SF2">
    <property type="entry name" value="CHITINASE"/>
    <property type="match status" value="1"/>
</dbReference>
<keyword evidence="5" id="KW-1185">Reference proteome</keyword>
<keyword evidence="2" id="KW-0843">Virulence</keyword>
<dbReference type="GeneID" id="68352771"/>
<evidence type="ECO:0000256" key="2">
    <source>
        <dbReference type="ARBA" id="ARBA00023026"/>
    </source>
</evidence>
<dbReference type="Proteomes" id="UP000824596">
    <property type="component" value="Unassembled WGS sequence"/>
</dbReference>
<reference evidence="4" key="1">
    <citation type="submission" date="2021-09" db="EMBL/GenBank/DDBJ databases">
        <title>A high-quality genome of the endoparasitic fungus Hirsutella rhossiliensis with a comparison of Hirsutella genomes reveals transposable elements contributing to genome size variation.</title>
        <authorList>
            <person name="Lin R."/>
            <person name="Jiao Y."/>
            <person name="Sun X."/>
            <person name="Ling J."/>
            <person name="Xie B."/>
            <person name="Cheng X."/>
        </authorList>
    </citation>
    <scope>NUCLEOTIDE SEQUENCE</scope>
    <source>
        <strain evidence="4">HR02</strain>
    </source>
</reference>
<sequence length="173" mass="18943">MIENSGPDDVDFDCEYPGGPPDLPGTRPGLDTDGSDYLGFLQMMRASLPMDRSLSIAAAAFIWYFWPFPINNMVRPAGTATRPRIRPTPRTFESKNLGADAAALAVVLGEVGNIAFDVISIVDNRKKAPLTIMSIVLATGVLDKPQLRDGHVKSTSLGRLCFRTVPFIHAYRY</sequence>
<evidence type="ECO:0000313" key="5">
    <source>
        <dbReference type="Proteomes" id="UP000824596"/>
    </source>
</evidence>
<dbReference type="InterPro" id="IPR017853">
    <property type="entry name" value="GH"/>
</dbReference>
<dbReference type="AlphaFoldDB" id="A0A9P8SK68"/>
<protein>
    <submittedName>
        <fullName evidence="4">Uncharacterized protein</fullName>
    </submittedName>
</protein>
<dbReference type="GO" id="GO:0008061">
    <property type="term" value="F:chitin binding"/>
    <property type="evidence" value="ECO:0007669"/>
    <property type="project" value="UniProtKB-KW"/>
</dbReference>
<dbReference type="RefSeq" id="XP_044723139.1">
    <property type="nucleotide sequence ID" value="XM_044862113.1"/>
</dbReference>
<keyword evidence="1" id="KW-0147">Chitin-binding</keyword>
<feature type="compositionally biased region" description="Acidic residues" evidence="3">
    <location>
        <begin position="1"/>
        <end position="14"/>
    </location>
</feature>
<gene>
    <name evidence="4" type="ORF">HRG_03642</name>
</gene>
<dbReference type="PANTHER" id="PTHR47700">
    <property type="entry name" value="V CHITINASE, PUTATIVE (AFU_ORTHOLOGUE AFUA_6G13720)-RELATED"/>
    <property type="match status" value="1"/>
</dbReference>
<comment type="caution">
    <text evidence="4">The sequence shown here is derived from an EMBL/GenBank/DDBJ whole genome shotgun (WGS) entry which is preliminary data.</text>
</comment>
<dbReference type="EMBL" id="JAIZPD010000003">
    <property type="protein sequence ID" value="KAH0965626.1"/>
    <property type="molecule type" value="Genomic_DNA"/>
</dbReference>
<dbReference type="Gene3D" id="3.20.20.80">
    <property type="entry name" value="Glycosidases"/>
    <property type="match status" value="1"/>
</dbReference>
<dbReference type="InterPro" id="IPR053214">
    <property type="entry name" value="LysM12-like"/>
</dbReference>
<proteinExistence type="predicted"/>
<evidence type="ECO:0000313" key="4">
    <source>
        <dbReference type="EMBL" id="KAH0965626.1"/>
    </source>
</evidence>
<dbReference type="OrthoDB" id="73875at2759"/>
<name>A0A9P8SK68_9HYPO</name>